<evidence type="ECO:0000256" key="1">
    <source>
        <dbReference type="SAM" id="Coils"/>
    </source>
</evidence>
<dbReference type="GO" id="GO:0031514">
    <property type="term" value="C:motile cilium"/>
    <property type="evidence" value="ECO:0007669"/>
    <property type="project" value="TreeGrafter"/>
</dbReference>
<dbReference type="PANTHER" id="PTHR19265">
    <property type="entry name" value="MEIOSIS-SPECIFIC NUCLEAR STRUCTURAL PROTEIN 1"/>
    <property type="match status" value="1"/>
</dbReference>
<dbReference type="AlphaFoldDB" id="A0A0B6Z2Q3"/>
<dbReference type="InterPro" id="IPR026504">
    <property type="entry name" value="MNS1"/>
</dbReference>
<protein>
    <submittedName>
        <fullName evidence="2">Uncharacterized protein</fullName>
    </submittedName>
</protein>
<dbReference type="PANTHER" id="PTHR19265:SF0">
    <property type="entry name" value="MEIOSIS-SPECIFIC NUCLEAR STRUCTURAL PROTEIN 1"/>
    <property type="match status" value="1"/>
</dbReference>
<evidence type="ECO:0000313" key="2">
    <source>
        <dbReference type="EMBL" id="CEK62833.1"/>
    </source>
</evidence>
<name>A0A0B6Z2Q3_9EUPU</name>
<dbReference type="EMBL" id="HACG01015968">
    <property type="protein sequence ID" value="CEK62833.1"/>
    <property type="molecule type" value="Transcribed_RNA"/>
</dbReference>
<feature type="non-terminal residue" evidence="2">
    <location>
        <position position="148"/>
    </location>
</feature>
<accession>A0A0B6Z2Q3</accession>
<organism evidence="2">
    <name type="scientific">Arion vulgaris</name>
    <dbReference type="NCBI Taxonomy" id="1028688"/>
    <lineage>
        <taxon>Eukaryota</taxon>
        <taxon>Metazoa</taxon>
        <taxon>Spiralia</taxon>
        <taxon>Lophotrochozoa</taxon>
        <taxon>Mollusca</taxon>
        <taxon>Gastropoda</taxon>
        <taxon>Heterobranchia</taxon>
        <taxon>Euthyneura</taxon>
        <taxon>Panpulmonata</taxon>
        <taxon>Eupulmonata</taxon>
        <taxon>Stylommatophora</taxon>
        <taxon>Helicina</taxon>
        <taxon>Arionoidea</taxon>
        <taxon>Arionidae</taxon>
        <taxon>Arion</taxon>
    </lineage>
</organism>
<reference evidence="2" key="1">
    <citation type="submission" date="2014-12" db="EMBL/GenBank/DDBJ databases">
        <title>Insight into the proteome of Arion vulgaris.</title>
        <authorList>
            <person name="Aradska J."/>
            <person name="Bulat T."/>
            <person name="Smidak R."/>
            <person name="Sarate P."/>
            <person name="Gangsoo J."/>
            <person name="Sialana F."/>
            <person name="Bilban M."/>
            <person name="Lubec G."/>
        </authorList>
    </citation>
    <scope>NUCLEOTIDE SEQUENCE</scope>
    <source>
        <tissue evidence="2">Skin</tissue>
    </source>
</reference>
<dbReference type="GO" id="GO:0044782">
    <property type="term" value="P:cilium organization"/>
    <property type="evidence" value="ECO:0007669"/>
    <property type="project" value="TreeGrafter"/>
</dbReference>
<gene>
    <name evidence="2" type="primary">ORF46259</name>
</gene>
<feature type="coiled-coil region" evidence="1">
    <location>
        <begin position="100"/>
        <end position="147"/>
    </location>
</feature>
<sequence length="148" mass="17891">LSVTSGDIANFLYSINYAAKMAMARRSAQDQVAYQRQLEKSRQRDILLRDLEQEKKTAQYYDETINREEKIQQRRFLRQQQIMNREMEMNDAILKGERNKIIKQQQVEQEENLARELERVKLEQVRDEKMRQQIRETSLELRDLEAKL</sequence>
<feature type="non-terminal residue" evidence="2">
    <location>
        <position position="1"/>
    </location>
</feature>
<keyword evidence="1" id="KW-0175">Coiled coil</keyword>
<proteinExistence type="predicted"/>